<accession>A0A074RWH1</accession>
<protein>
    <submittedName>
        <fullName evidence="2">Uncharacterized protein</fullName>
    </submittedName>
</protein>
<feature type="compositionally biased region" description="Polar residues" evidence="1">
    <location>
        <begin position="397"/>
        <end position="412"/>
    </location>
</feature>
<feature type="region of interest" description="Disordered" evidence="1">
    <location>
        <begin position="190"/>
        <end position="218"/>
    </location>
</feature>
<reference evidence="2 3" key="1">
    <citation type="submission" date="2013-12" db="EMBL/GenBank/DDBJ databases">
        <authorList>
            <person name="Cubeta M."/>
            <person name="Pakala S."/>
            <person name="Fedorova N."/>
            <person name="Thomas E."/>
            <person name="Dean R."/>
            <person name="Jabaji S."/>
            <person name="Neate S."/>
            <person name="Toda T."/>
            <person name="Tavantzis S."/>
            <person name="Vilgalys R."/>
            <person name="Bharathan N."/>
            <person name="Pakala S."/>
            <person name="Losada L.S."/>
            <person name="Zafar N."/>
            <person name="Nierman W."/>
        </authorList>
    </citation>
    <scope>NUCLEOTIDE SEQUENCE [LARGE SCALE GENOMIC DNA]</scope>
    <source>
        <strain evidence="2 3">123E</strain>
    </source>
</reference>
<name>A0A074RWH1_9AGAM</name>
<feature type="compositionally biased region" description="Low complexity" evidence="1">
    <location>
        <begin position="315"/>
        <end position="326"/>
    </location>
</feature>
<feature type="region of interest" description="Disordered" evidence="1">
    <location>
        <begin position="1"/>
        <end position="58"/>
    </location>
</feature>
<organism evidence="2 3">
    <name type="scientific">Rhizoctonia solani 123E</name>
    <dbReference type="NCBI Taxonomy" id="1423351"/>
    <lineage>
        <taxon>Eukaryota</taxon>
        <taxon>Fungi</taxon>
        <taxon>Dikarya</taxon>
        <taxon>Basidiomycota</taxon>
        <taxon>Agaricomycotina</taxon>
        <taxon>Agaricomycetes</taxon>
        <taxon>Cantharellales</taxon>
        <taxon>Ceratobasidiaceae</taxon>
        <taxon>Rhizoctonia</taxon>
    </lineage>
</organism>
<dbReference type="HOGENOM" id="CLU_346873_0_0_1"/>
<feature type="region of interest" description="Disordered" evidence="1">
    <location>
        <begin position="87"/>
        <end position="138"/>
    </location>
</feature>
<dbReference type="AlphaFoldDB" id="A0A074RWH1"/>
<dbReference type="EMBL" id="AZST01000184">
    <property type="protein sequence ID" value="KEP51234.1"/>
    <property type="molecule type" value="Genomic_DNA"/>
</dbReference>
<keyword evidence="3" id="KW-1185">Reference proteome</keyword>
<feature type="compositionally biased region" description="Polar residues" evidence="1">
    <location>
        <begin position="1"/>
        <end position="10"/>
    </location>
</feature>
<proteinExistence type="predicted"/>
<feature type="region of interest" description="Disordered" evidence="1">
    <location>
        <begin position="302"/>
        <end position="412"/>
    </location>
</feature>
<comment type="caution">
    <text evidence="2">The sequence shown here is derived from an EMBL/GenBank/DDBJ whole genome shotgun (WGS) entry which is preliminary data.</text>
</comment>
<feature type="compositionally biased region" description="Polar residues" evidence="1">
    <location>
        <begin position="367"/>
        <end position="383"/>
    </location>
</feature>
<feature type="region of interest" description="Disordered" evidence="1">
    <location>
        <begin position="445"/>
        <end position="548"/>
    </location>
</feature>
<dbReference type="OrthoDB" id="3270124at2759"/>
<gene>
    <name evidence="2" type="ORF">V565_065330</name>
</gene>
<evidence type="ECO:0000313" key="3">
    <source>
        <dbReference type="Proteomes" id="UP000027456"/>
    </source>
</evidence>
<feature type="compositionally biased region" description="Polar residues" evidence="1">
    <location>
        <begin position="302"/>
        <end position="314"/>
    </location>
</feature>
<dbReference type="Proteomes" id="UP000027456">
    <property type="component" value="Unassembled WGS sequence"/>
</dbReference>
<feature type="compositionally biased region" description="Polar residues" evidence="1">
    <location>
        <begin position="496"/>
        <end position="510"/>
    </location>
</feature>
<feature type="compositionally biased region" description="Polar residues" evidence="1">
    <location>
        <begin position="31"/>
        <end position="50"/>
    </location>
</feature>
<evidence type="ECO:0000256" key="1">
    <source>
        <dbReference type="SAM" id="MobiDB-lite"/>
    </source>
</evidence>
<sequence>MSNNTRSNSALAPHRGLSQAMPPAAKLQIEIPSTTQQRPEATNASGSLNPASIPLPSSPYEDLLNEWIVFPDEDQPEEVSVPAQHNLDGIPIANHDDHAEKGQVTTSPDEPTPPTNGDQFDAGALPPPSGTASAPENQVASLNPETVFDWNSYFKDNEELYTDIAAMMMANDSTPPQTKEEVNTVGNVVSSNPTQGSLGVHSQSVGDPTSQSEVTPTHTADTASIATPASGLSADSAAVTFRPPSTTANNSQPSGMEIPLGPVAGLSNASAEHLSSGSVINIFNGNNTVNMSYYQTPSGVVNPPQLSLSHDQTGTTPTATAATPVLATPPPTPDDAPIQPRKFARAPASNTPRTLAPRPQPRRGQQGLPNSTFKPTPLKQSWTFDDLEAKGEPTADDPSNSPVQSENTASNQLATAQAISGPVEAYGPAQPQAPAQTGLKYANHHTRIQQPQSRPRRDTNSKVNPHWPRPVRPFQVKRAAKASPKSYGPNRAPTRLYTQAPQNVQTTPAQKTRLHTPIREAHLVNASDFRPPRPRPDAHSYLSSEDGPMSTYLVPVDIGGWVLIDMEGNQPILARPCEEEDQAVSLPSCHETPLGDWSYPPSPGGPALEPIYEPAQPVEVYATPTYPQPEAHWQQPQQHILAQPLTYPVQRSYSAPSLPIQAPEGLFTPSASPSAGFKPSGDDTFSLAYWQNAPSDPEPSHPPYAPAPIYGYALPSHAPYTRTAGPSALAYNPAYGAMPLASLSSSSLSSLSSSSLSASSSSLAASQAPTAATLQYKCKKRRVAGEDDEEIQEIPSSEYQALYAKNKRAKRSGD</sequence>
<evidence type="ECO:0000313" key="2">
    <source>
        <dbReference type="EMBL" id="KEP51234.1"/>
    </source>
</evidence>